<keyword evidence="2" id="KW-1185">Reference proteome</keyword>
<name>A0ABX0H4V2_9BACT</name>
<dbReference type="Pfam" id="PF09905">
    <property type="entry name" value="VF530"/>
    <property type="match status" value="1"/>
</dbReference>
<reference evidence="1 2" key="1">
    <citation type="submission" date="2020-03" db="EMBL/GenBank/DDBJ databases">
        <title>Cyclobacterium plantarum sp. nov., a marine bacterium isolated from a coastal-marine wetland.</title>
        <authorList>
            <person name="Sanchez-Porro C."/>
            <person name="Ventosa A."/>
            <person name="Amoozegar M."/>
        </authorList>
    </citation>
    <scope>NUCLEOTIDE SEQUENCE [LARGE SCALE GENOMIC DNA]</scope>
    <source>
        <strain evidence="1 2">GBPx2</strain>
    </source>
</reference>
<dbReference type="InterPro" id="IPR018668">
    <property type="entry name" value="DNA-binding_VF530-like"/>
</dbReference>
<protein>
    <submittedName>
        <fullName evidence="1">DUF2132 domain-containing protein</fullName>
    </submittedName>
</protein>
<accession>A0ABX0H4V2</accession>
<dbReference type="Gene3D" id="1.10.720.30">
    <property type="entry name" value="SAP domain"/>
    <property type="match status" value="1"/>
</dbReference>
<dbReference type="Proteomes" id="UP000649799">
    <property type="component" value="Unassembled WGS sequence"/>
</dbReference>
<dbReference type="EMBL" id="JAANYN010000001">
    <property type="protein sequence ID" value="NHE55898.1"/>
    <property type="molecule type" value="Genomic_DNA"/>
</dbReference>
<sequence length="77" mass="8973">MEKEGQVNNPLHGIRLIDILEYLLATYGWEELGNKIPIRCFTNNPSVKSSLTFLRKTPWARTKVEDLYLRSKKRANP</sequence>
<evidence type="ECO:0000313" key="1">
    <source>
        <dbReference type="EMBL" id="NHE55898.1"/>
    </source>
</evidence>
<proteinExistence type="predicted"/>
<dbReference type="InterPro" id="IPR036361">
    <property type="entry name" value="SAP_dom_sf"/>
</dbReference>
<dbReference type="RefSeq" id="WP_166143197.1">
    <property type="nucleotide sequence ID" value="NZ_JAANYN010000001.1"/>
</dbReference>
<comment type="caution">
    <text evidence="1">The sequence shown here is derived from an EMBL/GenBank/DDBJ whole genome shotgun (WGS) entry which is preliminary data.</text>
</comment>
<evidence type="ECO:0000313" key="2">
    <source>
        <dbReference type="Proteomes" id="UP000649799"/>
    </source>
</evidence>
<gene>
    <name evidence="1" type="ORF">G9Q97_03610</name>
</gene>
<organism evidence="1 2">
    <name type="scientific">Cyclobacterium plantarum</name>
    <dbReference type="NCBI Taxonomy" id="2716263"/>
    <lineage>
        <taxon>Bacteria</taxon>
        <taxon>Pseudomonadati</taxon>
        <taxon>Bacteroidota</taxon>
        <taxon>Cytophagia</taxon>
        <taxon>Cytophagales</taxon>
        <taxon>Cyclobacteriaceae</taxon>
        <taxon>Cyclobacterium</taxon>
    </lineage>
</organism>